<gene>
    <name evidence="1" type="ORF">QQ008_18665</name>
</gene>
<dbReference type="SUPFAM" id="SSF75005">
    <property type="entry name" value="Arabinanase/levansucrase/invertase"/>
    <property type="match status" value="2"/>
</dbReference>
<dbReference type="EMBL" id="JAUJEA010000007">
    <property type="protein sequence ID" value="MDN5203417.1"/>
    <property type="molecule type" value="Genomic_DNA"/>
</dbReference>
<keyword evidence="2" id="KW-1185">Reference proteome</keyword>
<evidence type="ECO:0000313" key="1">
    <source>
        <dbReference type="EMBL" id="MDN5203417.1"/>
    </source>
</evidence>
<proteinExistence type="predicted"/>
<evidence type="ECO:0000313" key="2">
    <source>
        <dbReference type="Proteomes" id="UP001172082"/>
    </source>
</evidence>
<name>A0ABT8KTV6_9BACT</name>
<dbReference type="InterPro" id="IPR023296">
    <property type="entry name" value="Glyco_hydro_beta-prop_sf"/>
</dbReference>
<sequence length="325" mass="37605">MIKNIKPLLVIFLLSHIGCKPTIDLKQLNNPVLFAGDERTAYRDPAVIFHEETFYLFFTLVEIEDDGKIYSYTAYSKSKDLLHWTIPVKITPKDQRLNYSSPGNIIRFENEWILCLQTYPRPGYSIADMPAYGDETARIFTMSSPDLEKWSAPKLLKVKGPDVLESDMGRMIDPYLIEDKDEKGKFWCFYKQNGVSMSWSYDLQNWTFYGSADAGENVCVLTKNDEYILFHSPSNGIGMKRSKNLKDWTNWDDLITLGQAEWEWAKGRITAGTVIDARTYNGVNKYLMFFHGSGPRNEKWDFDKNSSIGIAWSDDLLEWEWPGKK</sequence>
<dbReference type="RefSeq" id="WP_346753440.1">
    <property type="nucleotide sequence ID" value="NZ_JAUJEA010000007.1"/>
</dbReference>
<comment type="caution">
    <text evidence="1">The sequence shown here is derived from an EMBL/GenBank/DDBJ whole genome shotgun (WGS) entry which is preliminary data.</text>
</comment>
<protein>
    <recommendedName>
        <fullName evidence="3">Family 43 glycosylhydrolase</fullName>
    </recommendedName>
</protein>
<dbReference type="Proteomes" id="UP001172082">
    <property type="component" value="Unassembled WGS sequence"/>
</dbReference>
<accession>A0ABT8KTV6</accession>
<evidence type="ECO:0008006" key="3">
    <source>
        <dbReference type="Google" id="ProtNLM"/>
    </source>
</evidence>
<dbReference type="Gene3D" id="2.115.10.20">
    <property type="entry name" value="Glycosyl hydrolase domain, family 43"/>
    <property type="match status" value="2"/>
</dbReference>
<organism evidence="1 2">
    <name type="scientific">Splendidivirga corallicola</name>
    <dbReference type="NCBI Taxonomy" id="3051826"/>
    <lineage>
        <taxon>Bacteria</taxon>
        <taxon>Pseudomonadati</taxon>
        <taxon>Bacteroidota</taxon>
        <taxon>Cytophagia</taxon>
        <taxon>Cytophagales</taxon>
        <taxon>Splendidivirgaceae</taxon>
        <taxon>Splendidivirga</taxon>
    </lineage>
</organism>
<reference evidence="1" key="1">
    <citation type="submission" date="2023-06" db="EMBL/GenBank/DDBJ databases">
        <title>Genomic of Parafulvivirga corallium.</title>
        <authorList>
            <person name="Wang G."/>
        </authorList>
    </citation>
    <scope>NUCLEOTIDE SEQUENCE</scope>
    <source>
        <strain evidence="1">BMA10</strain>
    </source>
</reference>